<organism evidence="1 2">
    <name type="scientific">Nonomuraea wenchangensis</name>
    <dbReference type="NCBI Taxonomy" id="568860"/>
    <lineage>
        <taxon>Bacteria</taxon>
        <taxon>Bacillati</taxon>
        <taxon>Actinomycetota</taxon>
        <taxon>Actinomycetes</taxon>
        <taxon>Streptosporangiales</taxon>
        <taxon>Streptosporangiaceae</taxon>
        <taxon>Nonomuraea</taxon>
    </lineage>
</organism>
<accession>A0A1I0LJN2</accession>
<dbReference type="STRING" id="568860.SAMN05421811_11865"/>
<dbReference type="Proteomes" id="UP000199361">
    <property type="component" value="Unassembled WGS sequence"/>
</dbReference>
<dbReference type="RefSeq" id="WP_091091772.1">
    <property type="nucleotide sequence ID" value="NZ_FOHX01000018.1"/>
</dbReference>
<proteinExistence type="predicted"/>
<keyword evidence="2" id="KW-1185">Reference proteome</keyword>
<dbReference type="AlphaFoldDB" id="A0A1I0LJN2"/>
<sequence>MELSLFCGPLDLAGEGVDAVLDNVVTRAGVSRLAPAVAYHAARDVLPHNPLRRVATGGAGVCFTPEPGLYQGLGLRPRRSEFARGRDLLAELAERAPAHGATVDAWTVYLHDDGDDEARPGVVRNLFGDPYPHVLCPSDPEVRAYAVALTRDVCRYPVGTVLAEAAHWLPFEHGHGHERHAVPLDATARLLLGLCFCAHCRAAAGSRGVPVPDLLDAARAHVEACLAGRPPGPPLAEALDGYLEARCDTVSALLAELAAEAARAGAGFRLLDLSAGLLGWADGRPEGEPGVHGARALGVRPGDLTCPVTVTAYARDPERVRLEVEAYRSLTRGPVGVALRPMDPDCDSADNLAQKLRAAAADRVDLYHYGLSPLASLDLIRQARAIAAS</sequence>
<name>A0A1I0LJN2_9ACTN</name>
<evidence type="ECO:0000313" key="1">
    <source>
        <dbReference type="EMBL" id="SEU40547.1"/>
    </source>
</evidence>
<dbReference type="OrthoDB" id="8576080at2"/>
<gene>
    <name evidence="1" type="ORF">SAMN05421811_11865</name>
</gene>
<evidence type="ECO:0000313" key="2">
    <source>
        <dbReference type="Proteomes" id="UP000199361"/>
    </source>
</evidence>
<protein>
    <recommendedName>
        <fullName evidence="3">Alanine-rich protein</fullName>
    </recommendedName>
</protein>
<dbReference type="EMBL" id="FOHX01000018">
    <property type="protein sequence ID" value="SEU40547.1"/>
    <property type="molecule type" value="Genomic_DNA"/>
</dbReference>
<evidence type="ECO:0008006" key="3">
    <source>
        <dbReference type="Google" id="ProtNLM"/>
    </source>
</evidence>
<reference evidence="1 2" key="1">
    <citation type="submission" date="2016-10" db="EMBL/GenBank/DDBJ databases">
        <authorList>
            <person name="de Groot N.N."/>
        </authorList>
    </citation>
    <scope>NUCLEOTIDE SEQUENCE [LARGE SCALE GENOMIC DNA]</scope>
    <source>
        <strain evidence="1 2">CGMCC 4.5598</strain>
    </source>
</reference>